<comment type="similarity">
    <text evidence="2 4">Belongs to the AB hydrolase superfamily. Lipase family.</text>
</comment>
<dbReference type="SUPFAM" id="SSF53474">
    <property type="entry name" value="alpha/beta-Hydrolases"/>
    <property type="match status" value="1"/>
</dbReference>
<evidence type="ECO:0000256" key="3">
    <source>
        <dbReference type="ARBA" id="ARBA00022525"/>
    </source>
</evidence>
<proteinExistence type="inferred from homology"/>
<organism>
    <name type="scientific">Culex quinquefasciatus</name>
    <name type="common">Southern house mosquito</name>
    <name type="synonym">Culex pungens</name>
    <dbReference type="NCBI Taxonomy" id="7176"/>
    <lineage>
        <taxon>Eukaryota</taxon>
        <taxon>Metazoa</taxon>
        <taxon>Ecdysozoa</taxon>
        <taxon>Arthropoda</taxon>
        <taxon>Hexapoda</taxon>
        <taxon>Insecta</taxon>
        <taxon>Pterygota</taxon>
        <taxon>Neoptera</taxon>
        <taxon>Endopterygota</taxon>
        <taxon>Diptera</taxon>
        <taxon>Nematocera</taxon>
        <taxon>Culicoidea</taxon>
        <taxon>Culicidae</taxon>
        <taxon>Culicinae</taxon>
        <taxon>Culicini</taxon>
        <taxon>Culex</taxon>
        <taxon>Culex</taxon>
    </lineage>
</organism>
<dbReference type="HOGENOM" id="CLU_027171_2_3_1"/>
<dbReference type="InterPro" id="IPR013818">
    <property type="entry name" value="Lipase"/>
</dbReference>
<dbReference type="KEGG" id="cqu:CpipJ_CPIJ006548"/>
<dbReference type="VEuPathDB" id="VectorBase:CPIJ006548"/>
<evidence type="ECO:0000256" key="4">
    <source>
        <dbReference type="RuleBase" id="RU004262"/>
    </source>
</evidence>
<evidence type="ECO:0000259" key="6">
    <source>
        <dbReference type="Pfam" id="PF00151"/>
    </source>
</evidence>
<evidence type="ECO:0000313" key="7">
    <source>
        <dbReference type="EMBL" id="EDS27538.1"/>
    </source>
</evidence>
<feature type="chain" id="PRO_5011934790" evidence="5">
    <location>
        <begin position="16"/>
        <end position="345"/>
    </location>
</feature>
<dbReference type="PRINTS" id="PR00821">
    <property type="entry name" value="TAGLIPASE"/>
</dbReference>
<dbReference type="Proteomes" id="UP000002320">
    <property type="component" value="Unassembled WGS sequence"/>
</dbReference>
<dbReference type="GO" id="GO:0005615">
    <property type="term" value="C:extracellular space"/>
    <property type="evidence" value="ECO:0007669"/>
    <property type="project" value="TreeGrafter"/>
</dbReference>
<reference evidence="7" key="1">
    <citation type="submission" date="2007-03" db="EMBL/GenBank/DDBJ databases">
        <title>Annotation of Culex pipiens quinquefasciatus.</title>
        <authorList>
            <consortium name="The Broad Institute Genome Sequencing Platform"/>
            <person name="Atkinson P.W."/>
            <person name="Hemingway J."/>
            <person name="Christensen B.M."/>
            <person name="Higgs S."/>
            <person name="Kodira C."/>
            <person name="Hannick L."/>
            <person name="Megy K."/>
            <person name="O'Leary S."/>
            <person name="Pearson M."/>
            <person name="Haas B.J."/>
            <person name="Mauceli E."/>
            <person name="Wortman J.R."/>
            <person name="Lee N.H."/>
            <person name="Guigo R."/>
            <person name="Stanke M."/>
            <person name="Alvarado L."/>
            <person name="Amedeo P."/>
            <person name="Antoine C.H."/>
            <person name="Arensburger P."/>
            <person name="Bidwell S.L."/>
            <person name="Crawford M."/>
            <person name="Camaro F."/>
            <person name="Devon K."/>
            <person name="Engels R."/>
            <person name="Hammond M."/>
            <person name="Howarth C."/>
            <person name="Koehrsen M."/>
            <person name="Lawson D."/>
            <person name="Montgomery P."/>
            <person name="Nene V."/>
            <person name="Nusbaum C."/>
            <person name="Puiu D."/>
            <person name="Romero-Severson J."/>
            <person name="Severson D.W."/>
            <person name="Shumway M."/>
            <person name="Sisk P."/>
            <person name="Stolte C."/>
            <person name="Zeng Q."/>
            <person name="Eisenstadt E."/>
            <person name="Fraser-Liggett C."/>
            <person name="Strausberg R."/>
            <person name="Galagan J."/>
            <person name="Birren B."/>
            <person name="Collins F.H."/>
        </authorList>
    </citation>
    <scope>NUCLEOTIDE SEQUENCE [LARGE SCALE GENOMIC DNA]</scope>
    <source>
        <strain evidence="7">JHB</strain>
    </source>
</reference>
<keyword evidence="5" id="KW-0732">Signal</keyword>
<dbReference type="OMA" id="RIYCNET"/>
<dbReference type="InterPro" id="IPR029058">
    <property type="entry name" value="AB_hydrolase_fold"/>
</dbReference>
<dbReference type="Pfam" id="PF00151">
    <property type="entry name" value="Lipase"/>
    <property type="match status" value="1"/>
</dbReference>
<dbReference type="PANTHER" id="PTHR11610">
    <property type="entry name" value="LIPASE"/>
    <property type="match status" value="1"/>
</dbReference>
<dbReference type="OrthoDB" id="199913at2759"/>
<dbReference type="FunCoup" id="B0WH80">
    <property type="interactions" value="39"/>
</dbReference>
<dbReference type="EMBL" id="DS231933">
    <property type="protein sequence ID" value="EDS27538.1"/>
    <property type="molecule type" value="Genomic_DNA"/>
</dbReference>
<evidence type="ECO:0000313" key="8">
    <source>
        <dbReference type="EnsemblMetazoa" id="CPIJ006548-PA"/>
    </source>
</evidence>
<evidence type="ECO:0000256" key="1">
    <source>
        <dbReference type="ARBA" id="ARBA00004613"/>
    </source>
</evidence>
<feature type="signal peptide" evidence="5">
    <location>
        <begin position="1"/>
        <end position="15"/>
    </location>
</feature>
<dbReference type="VEuPathDB" id="VectorBase:CQUJHB003293"/>
<dbReference type="PANTHER" id="PTHR11610:SF178">
    <property type="entry name" value="LIPASE MEMBER H-A-LIKE PROTEIN"/>
    <property type="match status" value="1"/>
</dbReference>
<dbReference type="InterPro" id="IPR000734">
    <property type="entry name" value="TAG_lipase"/>
</dbReference>
<evidence type="ECO:0000313" key="9">
    <source>
        <dbReference type="Proteomes" id="UP000002320"/>
    </source>
</evidence>
<sequence>MQFLIIVLTISSSSAFIRTRRGLVDLFNISSEYNLAQLIEIVYGLAENTGTRIYCNETKVVPEQEIKFLCGHKGSPLLQDTILNDPRLASKIDVDKPIFFILHGWTDSGTKSWVQESAQNVIQFMDQNVCIVNWARLALFGYLISSFQHVPLVADYMTKFVEYIHDEGIPLSKFTLAGHSLGAQIAGQVGHKLRGQLGTIFGLDPARALFTAPIDRGLATRLDKTDAKYVQMILTSRGLGGVFKGDGHENFYPNGGFSPQLNCVIPVNSDAEFSIQLLCSHLHATELFKNSINPNIVFKARQCSDWITYVSKKCESRKTNRLGPYSDRIGGDFFLRTSAVAPYNV</sequence>
<comment type="subcellular location">
    <subcellularLocation>
        <location evidence="1">Secreted</location>
    </subcellularLocation>
</comment>
<evidence type="ECO:0000256" key="2">
    <source>
        <dbReference type="ARBA" id="ARBA00010701"/>
    </source>
</evidence>
<dbReference type="AlphaFoldDB" id="B0WH80"/>
<name>B0WH80_CULQU</name>
<gene>
    <name evidence="8" type="primary">6038216</name>
    <name evidence="7" type="ORF">CpipJ_CPIJ006548</name>
</gene>
<dbReference type="STRING" id="7176.B0WH80"/>
<protein>
    <submittedName>
        <fullName evidence="7">Lipoprotein lipase</fullName>
    </submittedName>
</protein>
<reference evidence="8" key="2">
    <citation type="submission" date="2020-05" db="UniProtKB">
        <authorList>
            <consortium name="EnsemblMetazoa"/>
        </authorList>
    </citation>
    <scope>IDENTIFICATION</scope>
    <source>
        <strain evidence="8">JHB</strain>
    </source>
</reference>
<dbReference type="GO" id="GO:0016042">
    <property type="term" value="P:lipid catabolic process"/>
    <property type="evidence" value="ECO:0007669"/>
    <property type="project" value="TreeGrafter"/>
</dbReference>
<accession>B0WH80</accession>
<keyword evidence="3" id="KW-0964">Secreted</keyword>
<keyword evidence="9" id="KW-1185">Reference proteome</keyword>
<dbReference type="eggNOG" id="ENOG502RYX8">
    <property type="taxonomic scope" value="Eukaryota"/>
</dbReference>
<dbReference type="GO" id="GO:0016298">
    <property type="term" value="F:lipase activity"/>
    <property type="evidence" value="ECO:0007669"/>
    <property type="project" value="InterPro"/>
</dbReference>
<evidence type="ECO:0000256" key="5">
    <source>
        <dbReference type="SAM" id="SignalP"/>
    </source>
</evidence>
<keyword evidence="7" id="KW-0449">Lipoprotein</keyword>
<dbReference type="EnsemblMetazoa" id="CPIJ006548-RA">
    <property type="protein sequence ID" value="CPIJ006548-PA"/>
    <property type="gene ID" value="CPIJ006548"/>
</dbReference>
<feature type="domain" description="Lipase" evidence="6">
    <location>
        <begin position="88"/>
        <end position="343"/>
    </location>
</feature>
<dbReference type="Gene3D" id="3.40.50.1820">
    <property type="entry name" value="alpha/beta hydrolase"/>
    <property type="match status" value="1"/>
</dbReference>
<dbReference type="InParanoid" id="B0WH80"/>